<sequence length="440" mass="45433">MRHGIRATVLAVVLGSCAAVVPAAWAAQDGGSRPRLERLSTAADGRAGDASSSEVSLSGNGRFAVFTSHASNLVPGDTNGVADVFVRDLRRGTVERVSVAGDGRQADRESGSASVSDDGRYVVFASQAGNLAPGSTPGLLNVFVRDRATGRTTALVKGNGQQPAAQVHSPSVSADGRYVAFLSDRTDLVPGDTNGTTDAFVADRREGTVRRVSVGSDGSQARLFSETPVISADGGTVGFMNPGTLGGEGAPAAALGPRPRYFYVHDVRTGRTEKAATRPDGSSTRVGDIGLSPDGRFALFSSDDSQIVPGDTNRTADLFAKDLRTGNTRRISLAADGSQADGASWGAVMSADHRRVFFTSEATNLAPGDTNGRNDVFARDLLTGAVERLSARADGSPSTAGDAGGVRADAAGRSVVFEAPGDLTPGGRPEQPEVYLRRRG</sequence>
<feature type="chain" id="PRO_5037127960" evidence="3">
    <location>
        <begin position="27"/>
        <end position="440"/>
    </location>
</feature>
<keyword evidence="3" id="KW-0732">Signal</keyword>
<dbReference type="AlphaFoldDB" id="A0A918TVD7"/>
<evidence type="ECO:0000256" key="2">
    <source>
        <dbReference type="SAM" id="MobiDB-lite"/>
    </source>
</evidence>
<dbReference type="Gene3D" id="2.120.10.30">
    <property type="entry name" value="TolB, C-terminal domain"/>
    <property type="match status" value="2"/>
</dbReference>
<dbReference type="PANTHER" id="PTHR36842:SF2">
    <property type="entry name" value="SLR0505 PROTEIN"/>
    <property type="match status" value="1"/>
</dbReference>
<evidence type="ECO:0000256" key="3">
    <source>
        <dbReference type="SAM" id="SignalP"/>
    </source>
</evidence>
<comment type="caution">
    <text evidence="4">The sequence shown here is derived from an EMBL/GenBank/DDBJ whole genome shotgun (WGS) entry which is preliminary data.</text>
</comment>
<dbReference type="PANTHER" id="PTHR36842">
    <property type="entry name" value="PROTEIN TOLB HOMOLOG"/>
    <property type="match status" value="1"/>
</dbReference>
<name>A0A918TVD7_STRCJ</name>
<dbReference type="PROSITE" id="PS51257">
    <property type="entry name" value="PROKAR_LIPOPROTEIN"/>
    <property type="match status" value="1"/>
</dbReference>
<proteinExistence type="inferred from homology"/>
<comment type="similarity">
    <text evidence="1">Belongs to the TolB family.</text>
</comment>
<accession>A0A918TVD7</accession>
<dbReference type="Proteomes" id="UP000646244">
    <property type="component" value="Unassembled WGS sequence"/>
</dbReference>
<evidence type="ECO:0000313" key="5">
    <source>
        <dbReference type="Proteomes" id="UP000646244"/>
    </source>
</evidence>
<evidence type="ECO:0000256" key="1">
    <source>
        <dbReference type="ARBA" id="ARBA00009820"/>
    </source>
</evidence>
<dbReference type="EMBL" id="BMVB01000015">
    <property type="protein sequence ID" value="GHC60608.1"/>
    <property type="molecule type" value="Genomic_DNA"/>
</dbReference>
<dbReference type="RefSeq" id="WP_190111400.1">
    <property type="nucleotide sequence ID" value="NZ_BMVB01000015.1"/>
</dbReference>
<evidence type="ECO:0000313" key="4">
    <source>
        <dbReference type="EMBL" id="GHC60608.1"/>
    </source>
</evidence>
<dbReference type="Pfam" id="PF07676">
    <property type="entry name" value="PD40"/>
    <property type="match status" value="2"/>
</dbReference>
<dbReference type="SUPFAM" id="SSF82171">
    <property type="entry name" value="DPP6 N-terminal domain-like"/>
    <property type="match status" value="1"/>
</dbReference>
<reference evidence="4" key="1">
    <citation type="journal article" date="2014" name="Int. J. Syst. Evol. Microbiol.">
        <title>Complete genome sequence of Corynebacterium casei LMG S-19264T (=DSM 44701T), isolated from a smear-ripened cheese.</title>
        <authorList>
            <consortium name="US DOE Joint Genome Institute (JGI-PGF)"/>
            <person name="Walter F."/>
            <person name="Albersmeier A."/>
            <person name="Kalinowski J."/>
            <person name="Ruckert C."/>
        </authorList>
    </citation>
    <scope>NUCLEOTIDE SEQUENCE</scope>
    <source>
        <strain evidence="4">JCM 4633</strain>
    </source>
</reference>
<dbReference type="InterPro" id="IPR011042">
    <property type="entry name" value="6-blade_b-propeller_TolB-like"/>
</dbReference>
<feature type="region of interest" description="Disordered" evidence="2">
    <location>
        <begin position="416"/>
        <end position="440"/>
    </location>
</feature>
<reference evidence="4" key="2">
    <citation type="submission" date="2020-09" db="EMBL/GenBank/DDBJ databases">
        <authorList>
            <person name="Sun Q."/>
            <person name="Ohkuma M."/>
        </authorList>
    </citation>
    <scope>NUCLEOTIDE SEQUENCE</scope>
    <source>
        <strain evidence="4">JCM 4633</strain>
    </source>
</reference>
<organism evidence="4 5">
    <name type="scientific">Streptomyces cinnamoneus</name>
    <name type="common">Streptoverticillium cinnamoneum</name>
    <dbReference type="NCBI Taxonomy" id="53446"/>
    <lineage>
        <taxon>Bacteria</taxon>
        <taxon>Bacillati</taxon>
        <taxon>Actinomycetota</taxon>
        <taxon>Actinomycetes</taxon>
        <taxon>Kitasatosporales</taxon>
        <taxon>Streptomycetaceae</taxon>
        <taxon>Streptomyces</taxon>
        <taxon>Streptomyces cinnamoneus group</taxon>
    </lineage>
</organism>
<protein>
    <submittedName>
        <fullName evidence="4">Uncharacterized protein</fullName>
    </submittedName>
</protein>
<feature type="signal peptide" evidence="3">
    <location>
        <begin position="1"/>
        <end position="26"/>
    </location>
</feature>
<gene>
    <name evidence="4" type="ORF">GCM10010507_42000</name>
</gene>
<dbReference type="InterPro" id="IPR011659">
    <property type="entry name" value="WD40"/>
</dbReference>